<feature type="compositionally biased region" description="Polar residues" evidence="1">
    <location>
        <begin position="46"/>
        <end position="60"/>
    </location>
</feature>
<gene>
    <name evidence="3" type="ORF">HERILL_LOCUS4731</name>
</gene>
<feature type="region of interest" description="Disordered" evidence="1">
    <location>
        <begin position="24"/>
        <end position="85"/>
    </location>
</feature>
<keyword evidence="2" id="KW-0732">Signal</keyword>
<organism evidence="3 4">
    <name type="scientific">Hermetia illucens</name>
    <name type="common">Black soldier fly</name>
    <dbReference type="NCBI Taxonomy" id="343691"/>
    <lineage>
        <taxon>Eukaryota</taxon>
        <taxon>Metazoa</taxon>
        <taxon>Ecdysozoa</taxon>
        <taxon>Arthropoda</taxon>
        <taxon>Hexapoda</taxon>
        <taxon>Insecta</taxon>
        <taxon>Pterygota</taxon>
        <taxon>Neoptera</taxon>
        <taxon>Endopterygota</taxon>
        <taxon>Diptera</taxon>
        <taxon>Brachycera</taxon>
        <taxon>Stratiomyomorpha</taxon>
        <taxon>Stratiomyidae</taxon>
        <taxon>Hermetiinae</taxon>
        <taxon>Hermetia</taxon>
    </lineage>
</organism>
<protein>
    <submittedName>
        <fullName evidence="3">Uncharacterized protein</fullName>
    </submittedName>
</protein>
<proteinExistence type="predicted"/>
<evidence type="ECO:0000313" key="4">
    <source>
        <dbReference type="Proteomes" id="UP000594454"/>
    </source>
</evidence>
<sequence>MKFAVVILALVAIVAADVSHLESNSADQSVSVGQPEQSGQQNQEQLSDLSPAASSFNPSVNREYLPPQARASDPAPAHTFGADGYRYKEPENKFFF</sequence>
<feature type="chain" id="PRO_5031436270" evidence="2">
    <location>
        <begin position="17"/>
        <end position="96"/>
    </location>
</feature>
<feature type="signal peptide" evidence="2">
    <location>
        <begin position="1"/>
        <end position="16"/>
    </location>
</feature>
<dbReference type="AlphaFoldDB" id="A0A7R8UJ73"/>
<evidence type="ECO:0000256" key="1">
    <source>
        <dbReference type="SAM" id="MobiDB-lite"/>
    </source>
</evidence>
<dbReference type="EMBL" id="LR899010">
    <property type="protein sequence ID" value="CAD7081634.1"/>
    <property type="molecule type" value="Genomic_DNA"/>
</dbReference>
<dbReference type="InParanoid" id="A0A7R8UJ73"/>
<evidence type="ECO:0000256" key="2">
    <source>
        <dbReference type="SAM" id="SignalP"/>
    </source>
</evidence>
<feature type="compositionally biased region" description="Low complexity" evidence="1">
    <location>
        <begin position="33"/>
        <end position="45"/>
    </location>
</feature>
<name>A0A7R8UJ73_HERIL</name>
<keyword evidence="4" id="KW-1185">Reference proteome</keyword>
<dbReference type="Proteomes" id="UP000594454">
    <property type="component" value="Chromosome 2"/>
</dbReference>
<evidence type="ECO:0000313" key="3">
    <source>
        <dbReference type="EMBL" id="CAD7081634.1"/>
    </source>
</evidence>
<reference evidence="3 4" key="1">
    <citation type="submission" date="2020-11" db="EMBL/GenBank/DDBJ databases">
        <authorList>
            <person name="Wallbank WR R."/>
            <person name="Pardo Diaz C."/>
            <person name="Kozak K."/>
            <person name="Martin S."/>
            <person name="Jiggins C."/>
            <person name="Moest M."/>
            <person name="Warren A I."/>
            <person name="Generalovic N T."/>
            <person name="Byers J.R.P. K."/>
            <person name="Montejo-Kovacevich G."/>
            <person name="Yen C E."/>
        </authorList>
    </citation>
    <scope>NUCLEOTIDE SEQUENCE [LARGE SCALE GENOMIC DNA]</scope>
</reference>
<accession>A0A7R8UJ73</accession>